<dbReference type="STRING" id="1004.SAMN05661012_06507"/>
<evidence type="ECO:0000256" key="1">
    <source>
        <dbReference type="SAM" id="SignalP"/>
    </source>
</evidence>
<evidence type="ECO:0000313" key="2">
    <source>
        <dbReference type="EMBL" id="SFW89846.1"/>
    </source>
</evidence>
<name>A0A1K1SZZ2_9BACT</name>
<evidence type="ECO:0000313" key="5">
    <source>
        <dbReference type="Proteomes" id="UP001326715"/>
    </source>
</evidence>
<dbReference type="Proteomes" id="UP001326715">
    <property type="component" value="Chromosome"/>
</dbReference>
<evidence type="ECO:0000313" key="4">
    <source>
        <dbReference type="Proteomes" id="UP000183788"/>
    </source>
</evidence>
<gene>
    <name evidence="2" type="ORF">SAMN05661012_06507</name>
    <name evidence="3" type="ORF">SR876_29170</name>
</gene>
<reference evidence="3 5" key="2">
    <citation type="submission" date="2023-11" db="EMBL/GenBank/DDBJ databases">
        <title>MicrobeMod: A computational toolkit for identifying prokaryotic methylation and restriction-modification with nanopore sequencing.</title>
        <authorList>
            <person name="Crits-Christoph A."/>
            <person name="Kang S.C."/>
            <person name="Lee H."/>
            <person name="Ostrov N."/>
        </authorList>
    </citation>
    <scope>NUCLEOTIDE SEQUENCE [LARGE SCALE GENOMIC DNA]</scope>
    <source>
        <strain evidence="3 5">ATCC 23090</strain>
    </source>
</reference>
<dbReference type="OrthoDB" id="793529at2"/>
<dbReference type="Proteomes" id="UP000183788">
    <property type="component" value="Unassembled WGS sequence"/>
</dbReference>
<evidence type="ECO:0000313" key="3">
    <source>
        <dbReference type="EMBL" id="WQG89005.1"/>
    </source>
</evidence>
<reference evidence="2 4" key="1">
    <citation type="submission" date="2016-11" db="EMBL/GenBank/DDBJ databases">
        <authorList>
            <person name="Jaros S."/>
            <person name="Januszkiewicz K."/>
            <person name="Wedrychowicz H."/>
        </authorList>
    </citation>
    <scope>NUCLEOTIDE SEQUENCE [LARGE SCALE GENOMIC DNA]</scope>
    <source>
        <strain evidence="2 4">DSM 784</strain>
    </source>
</reference>
<organism evidence="2 4">
    <name type="scientific">Chitinophaga sancti</name>
    <dbReference type="NCBI Taxonomy" id="1004"/>
    <lineage>
        <taxon>Bacteria</taxon>
        <taxon>Pseudomonadati</taxon>
        <taxon>Bacteroidota</taxon>
        <taxon>Chitinophagia</taxon>
        <taxon>Chitinophagales</taxon>
        <taxon>Chitinophagaceae</taxon>
        <taxon>Chitinophaga</taxon>
    </lineage>
</organism>
<keyword evidence="1" id="KW-0732">Signal</keyword>
<sequence>MKKLSLTLLLTIAIIIAPTQRSHAIVWVVVKAAIKKVIIAIDLGIQKQQNKVIWLQNAQKTLENYMSKLKLDEISDWSEKQKAQYQKYFDELRNVKLLISYYQRIKDITQKETRIINEYKRAWNLLKNDTHFTAKELDYMEKVYNGILDETVKNIDQLTMVINSLQTQMTDEKRLEIIDKTSGKVDENYMDLLLFNRQNAMLSLQRAADEADINRVKSIYSLK</sequence>
<proteinExistence type="predicted"/>
<accession>A0A1K1SZZ2</accession>
<feature type="signal peptide" evidence="1">
    <location>
        <begin position="1"/>
        <end position="24"/>
    </location>
</feature>
<feature type="chain" id="PRO_5012521052" evidence="1">
    <location>
        <begin position="25"/>
        <end position="223"/>
    </location>
</feature>
<protein>
    <submittedName>
        <fullName evidence="3">Conjugal transfer protein TraI</fullName>
    </submittedName>
</protein>
<dbReference type="EMBL" id="CP140154">
    <property type="protein sequence ID" value="WQG89005.1"/>
    <property type="molecule type" value="Genomic_DNA"/>
</dbReference>
<dbReference type="EMBL" id="FPIZ01000043">
    <property type="protein sequence ID" value="SFW89846.1"/>
    <property type="molecule type" value="Genomic_DNA"/>
</dbReference>
<keyword evidence="5" id="KW-1185">Reference proteome</keyword>
<dbReference type="AlphaFoldDB" id="A0A1K1SZZ2"/>
<dbReference type="RefSeq" id="WP_072366420.1">
    <property type="nucleotide sequence ID" value="NZ_CP139972.1"/>
</dbReference>